<sequence>MLCALRPILQEEQGDCLVQPDSLQRQRVEEGDLEASERCVTYLLDDAGSFVSYETPSTSRRRRTSGIAKVSFKTATVNGRSLLSCSSISRNNESVVARLKDSCPPGEGTDAEILLFHVKAALARARWRKVATSLNGLRLMRPSASRDEGEMYCLPNEAVVKRACKEISGTFGFVFLDVTRRGFVFAARSLDASVPLFWMRCPKCASLLFSSERTAFPPEICTQDFDGKLWGTVPPGSFFCGSPASAAPPTFVHFDQRPEEELPRLTIQIPPAPKIF</sequence>
<gene>
    <name evidence="1" type="ORF">CYMTET_28407</name>
</gene>
<dbReference type="EMBL" id="LGRX02015977">
    <property type="protein sequence ID" value="KAK3262751.1"/>
    <property type="molecule type" value="Genomic_DNA"/>
</dbReference>
<accession>A0AAE0FMW6</accession>
<reference evidence="1 2" key="1">
    <citation type="journal article" date="2015" name="Genome Biol. Evol.">
        <title>Comparative Genomics of a Bacterivorous Green Alga Reveals Evolutionary Causalities and Consequences of Phago-Mixotrophic Mode of Nutrition.</title>
        <authorList>
            <person name="Burns J.A."/>
            <person name="Paasch A."/>
            <person name="Narechania A."/>
            <person name="Kim E."/>
        </authorList>
    </citation>
    <scope>NUCLEOTIDE SEQUENCE [LARGE SCALE GENOMIC DNA]</scope>
    <source>
        <strain evidence="1 2">PLY_AMNH</strain>
    </source>
</reference>
<keyword evidence="2" id="KW-1185">Reference proteome</keyword>
<evidence type="ECO:0000313" key="1">
    <source>
        <dbReference type="EMBL" id="KAK3262751.1"/>
    </source>
</evidence>
<dbReference type="Gene3D" id="3.60.20.10">
    <property type="entry name" value="Glutamine Phosphoribosylpyrophosphate, subunit 1, domain 1"/>
    <property type="match status" value="1"/>
</dbReference>
<dbReference type="InterPro" id="IPR029055">
    <property type="entry name" value="Ntn_hydrolases_N"/>
</dbReference>
<organism evidence="1 2">
    <name type="scientific">Cymbomonas tetramitiformis</name>
    <dbReference type="NCBI Taxonomy" id="36881"/>
    <lineage>
        <taxon>Eukaryota</taxon>
        <taxon>Viridiplantae</taxon>
        <taxon>Chlorophyta</taxon>
        <taxon>Pyramimonadophyceae</taxon>
        <taxon>Pyramimonadales</taxon>
        <taxon>Pyramimonadaceae</taxon>
        <taxon>Cymbomonas</taxon>
    </lineage>
</organism>
<comment type="caution">
    <text evidence="1">The sequence shown here is derived from an EMBL/GenBank/DDBJ whole genome shotgun (WGS) entry which is preliminary data.</text>
</comment>
<dbReference type="Proteomes" id="UP001190700">
    <property type="component" value="Unassembled WGS sequence"/>
</dbReference>
<dbReference type="AlphaFoldDB" id="A0AAE0FMW6"/>
<protein>
    <submittedName>
        <fullName evidence="1">Uncharacterized protein</fullName>
    </submittedName>
</protein>
<proteinExistence type="predicted"/>
<name>A0AAE0FMW6_9CHLO</name>
<evidence type="ECO:0000313" key="2">
    <source>
        <dbReference type="Proteomes" id="UP001190700"/>
    </source>
</evidence>